<dbReference type="InterPro" id="IPR012340">
    <property type="entry name" value="NA-bd_OB-fold"/>
</dbReference>
<sequence>MSISNTLNSKPLMLDQLELGVTGTIVVMICRMWDVNSATGRYLSTDFIVSDEKGNLMHCTARGNVAHNFLLLKEGAIYSLKNFTVQPNKDDFRVLRFAHFIVEIDGDTVVRKSSVRPDGFARYPFQLVEFDSLEPTNNKYLIDVVGCPLQEHPDSNEYVPLAGVPSKNTRAVMNMYPSQVSPPRTLGHLLVVISRNHLKSKGLRGEEMVDESVVVTRLGVAAGVRIAGDDKYGVWHGEAAKGWRLVLPWHGDRGGEGDGMMMVVRWASVGGRRWVAGSLAGSGDGAGKVREKCSSKDGIYVFWHNMREEPVIYINGKPFVLREVERPYKHMLEYTGIDRERVERMEARPKEDILEEFERYGGDIMVIHETEGKIYEAWEHVSIDAFQTPLEVFKPLEADGFPIKYTCVPTTDGKAPKSSDIDKLAINISFAPKDTAFVFNCQMGRGRTTTGTVIACLLKLQIDQGTPIKVLLDDVACGAESDNGSSSGDEGGVDHVSKGRTRVDASHAFGINDILLLWKITRFFENGHILEAKPLMGYVDKEILRLPLKAGLPESIKRWFPKKLKSRNQQAQHESELVSLKLMSNINSNIRNQTNWNLVFLRISEVLKRLSRRTDQAIDFFRTKEATTTPPRILRLCCSQLKEMSLCSVLTVLG</sequence>
<proteinExistence type="predicted"/>
<reference evidence="1" key="2">
    <citation type="submission" date="2022-01" db="EMBL/GenBank/DDBJ databases">
        <authorList>
            <person name="Yamashiro T."/>
            <person name="Shiraishi A."/>
            <person name="Satake H."/>
            <person name="Nakayama K."/>
        </authorList>
    </citation>
    <scope>NUCLEOTIDE SEQUENCE</scope>
</reference>
<protein>
    <submittedName>
        <fullName evidence="1">Paladin isoform X1</fullName>
    </submittedName>
</protein>
<dbReference type="SMART" id="SM01301">
    <property type="entry name" value="PTPlike_phytase"/>
    <property type="match status" value="1"/>
</dbReference>
<evidence type="ECO:0000313" key="2">
    <source>
        <dbReference type="Proteomes" id="UP001151760"/>
    </source>
</evidence>
<evidence type="ECO:0000313" key="1">
    <source>
        <dbReference type="EMBL" id="GJT30484.1"/>
    </source>
</evidence>
<dbReference type="Gene3D" id="2.40.50.140">
    <property type="entry name" value="Nucleic acid-binding proteins"/>
    <property type="match status" value="1"/>
</dbReference>
<name>A0ABQ5CUS3_9ASTR</name>
<organism evidence="1 2">
    <name type="scientific">Tanacetum coccineum</name>
    <dbReference type="NCBI Taxonomy" id="301880"/>
    <lineage>
        <taxon>Eukaryota</taxon>
        <taxon>Viridiplantae</taxon>
        <taxon>Streptophyta</taxon>
        <taxon>Embryophyta</taxon>
        <taxon>Tracheophyta</taxon>
        <taxon>Spermatophyta</taxon>
        <taxon>Magnoliopsida</taxon>
        <taxon>eudicotyledons</taxon>
        <taxon>Gunneridae</taxon>
        <taxon>Pentapetalae</taxon>
        <taxon>asterids</taxon>
        <taxon>campanulids</taxon>
        <taxon>Asterales</taxon>
        <taxon>Asteraceae</taxon>
        <taxon>Asteroideae</taxon>
        <taxon>Anthemideae</taxon>
        <taxon>Anthemidinae</taxon>
        <taxon>Tanacetum</taxon>
    </lineage>
</organism>
<dbReference type="EMBL" id="BQNB010014629">
    <property type="protein sequence ID" value="GJT30484.1"/>
    <property type="molecule type" value="Genomic_DNA"/>
</dbReference>
<dbReference type="Proteomes" id="UP001151760">
    <property type="component" value="Unassembled WGS sequence"/>
</dbReference>
<dbReference type="PANTHER" id="PTHR23339">
    <property type="entry name" value="TYROSINE SPECIFIC PROTEIN PHOSPHATASE AND DUAL SPECIFICITY PROTEIN PHOSPHATASE"/>
    <property type="match status" value="1"/>
</dbReference>
<dbReference type="InterPro" id="IPR050561">
    <property type="entry name" value="PTP"/>
</dbReference>
<dbReference type="SUPFAM" id="SSF50249">
    <property type="entry name" value="Nucleic acid-binding proteins"/>
    <property type="match status" value="1"/>
</dbReference>
<accession>A0ABQ5CUS3</accession>
<dbReference type="InterPro" id="IPR029021">
    <property type="entry name" value="Prot-tyrosine_phosphatase-like"/>
</dbReference>
<comment type="caution">
    <text evidence="1">The sequence shown here is derived from an EMBL/GenBank/DDBJ whole genome shotgun (WGS) entry which is preliminary data.</text>
</comment>
<dbReference type="Pfam" id="PF14566">
    <property type="entry name" value="PTPlike_phytase"/>
    <property type="match status" value="1"/>
</dbReference>
<dbReference type="Gene3D" id="3.90.190.10">
    <property type="entry name" value="Protein tyrosine phosphatase superfamily"/>
    <property type="match status" value="1"/>
</dbReference>
<dbReference type="CDD" id="cd04480">
    <property type="entry name" value="RPA1_DBD_A_like"/>
    <property type="match status" value="1"/>
</dbReference>
<gene>
    <name evidence="1" type="ORF">Tco_0910759</name>
</gene>
<reference evidence="1" key="1">
    <citation type="journal article" date="2022" name="Int. J. Mol. Sci.">
        <title>Draft Genome of Tanacetum Coccineum: Genomic Comparison of Closely Related Tanacetum-Family Plants.</title>
        <authorList>
            <person name="Yamashiro T."/>
            <person name="Shiraishi A."/>
            <person name="Nakayama K."/>
            <person name="Satake H."/>
        </authorList>
    </citation>
    <scope>NUCLEOTIDE SEQUENCE</scope>
</reference>
<keyword evidence="2" id="KW-1185">Reference proteome</keyword>
<dbReference type="SUPFAM" id="SSF52799">
    <property type="entry name" value="(Phosphotyrosine protein) phosphatases II"/>
    <property type="match status" value="1"/>
</dbReference>